<proteinExistence type="predicted"/>
<sequence length="98" mass="11203">TTDDSYQEEIAREDDYDQPQSLFSSLLKGYAKKVLDLAIHANKVDDFVNKIEYENVNSTNIDVIVEDLLRVQHKEIKREEGIANNVGKLAIMLHNAQI</sequence>
<feature type="non-terminal residue" evidence="1">
    <location>
        <position position="1"/>
    </location>
</feature>
<dbReference type="EMBL" id="CAJVPZ010024077">
    <property type="protein sequence ID" value="CAG8717898.1"/>
    <property type="molecule type" value="Genomic_DNA"/>
</dbReference>
<reference evidence="1" key="1">
    <citation type="submission" date="2021-06" db="EMBL/GenBank/DDBJ databases">
        <authorList>
            <person name="Kallberg Y."/>
            <person name="Tangrot J."/>
            <person name="Rosling A."/>
        </authorList>
    </citation>
    <scope>NUCLEOTIDE SEQUENCE</scope>
    <source>
        <strain evidence="1">IN212</strain>
    </source>
</reference>
<gene>
    <name evidence="1" type="ORF">RFULGI_LOCUS11263</name>
</gene>
<evidence type="ECO:0000313" key="1">
    <source>
        <dbReference type="EMBL" id="CAG8717898.1"/>
    </source>
</evidence>
<comment type="caution">
    <text evidence="1">The sequence shown here is derived from an EMBL/GenBank/DDBJ whole genome shotgun (WGS) entry which is preliminary data.</text>
</comment>
<protein>
    <submittedName>
        <fullName evidence="1">11226_t:CDS:1</fullName>
    </submittedName>
</protein>
<keyword evidence="2" id="KW-1185">Reference proteome</keyword>
<evidence type="ECO:0000313" key="2">
    <source>
        <dbReference type="Proteomes" id="UP000789396"/>
    </source>
</evidence>
<accession>A0A9N9N9Z7</accession>
<dbReference type="AlphaFoldDB" id="A0A9N9N9Z7"/>
<feature type="non-terminal residue" evidence="1">
    <location>
        <position position="98"/>
    </location>
</feature>
<name>A0A9N9N9Z7_9GLOM</name>
<dbReference type="Proteomes" id="UP000789396">
    <property type="component" value="Unassembled WGS sequence"/>
</dbReference>
<organism evidence="1 2">
    <name type="scientific">Racocetra fulgida</name>
    <dbReference type="NCBI Taxonomy" id="60492"/>
    <lineage>
        <taxon>Eukaryota</taxon>
        <taxon>Fungi</taxon>
        <taxon>Fungi incertae sedis</taxon>
        <taxon>Mucoromycota</taxon>
        <taxon>Glomeromycotina</taxon>
        <taxon>Glomeromycetes</taxon>
        <taxon>Diversisporales</taxon>
        <taxon>Gigasporaceae</taxon>
        <taxon>Racocetra</taxon>
    </lineage>
</organism>